<accession>A0A2T5MIM3</accession>
<gene>
    <name evidence="2" type="ORF">CJD38_07195</name>
</gene>
<feature type="transmembrane region" description="Helical" evidence="1">
    <location>
        <begin position="116"/>
        <end position="136"/>
    </location>
</feature>
<keyword evidence="1" id="KW-0812">Transmembrane</keyword>
<dbReference type="RefSeq" id="WP_107939623.1">
    <property type="nucleotide sequence ID" value="NZ_QANS01000002.1"/>
</dbReference>
<reference evidence="2 3" key="1">
    <citation type="submission" date="2018-04" db="EMBL/GenBank/DDBJ databases">
        <title>Novel species isolated from glacier.</title>
        <authorList>
            <person name="Liu Q."/>
            <person name="Xin Y.-H."/>
        </authorList>
    </citation>
    <scope>NUCLEOTIDE SEQUENCE [LARGE SCALE GENOMIC DNA]</scope>
    <source>
        <strain evidence="2 3">GT1R17</strain>
    </source>
</reference>
<dbReference type="EMBL" id="QANS01000002">
    <property type="protein sequence ID" value="PTU32427.1"/>
    <property type="molecule type" value="Genomic_DNA"/>
</dbReference>
<proteinExistence type="predicted"/>
<evidence type="ECO:0000256" key="1">
    <source>
        <dbReference type="SAM" id="Phobius"/>
    </source>
</evidence>
<feature type="transmembrane region" description="Helical" evidence="1">
    <location>
        <begin position="6"/>
        <end position="27"/>
    </location>
</feature>
<feature type="transmembrane region" description="Helical" evidence="1">
    <location>
        <begin position="61"/>
        <end position="80"/>
    </location>
</feature>
<dbReference type="OrthoDB" id="960254at2"/>
<organism evidence="2 3">
    <name type="scientific">Stenotrophobium rhamnosiphilum</name>
    <dbReference type="NCBI Taxonomy" id="2029166"/>
    <lineage>
        <taxon>Bacteria</taxon>
        <taxon>Pseudomonadati</taxon>
        <taxon>Pseudomonadota</taxon>
        <taxon>Gammaproteobacteria</taxon>
        <taxon>Nevskiales</taxon>
        <taxon>Nevskiaceae</taxon>
        <taxon>Stenotrophobium</taxon>
    </lineage>
</organism>
<dbReference type="Proteomes" id="UP000244248">
    <property type="component" value="Unassembled WGS sequence"/>
</dbReference>
<dbReference type="AlphaFoldDB" id="A0A2T5MIM3"/>
<keyword evidence="1" id="KW-0472">Membrane</keyword>
<dbReference type="NCBIfam" id="NF047765">
    <property type="entry name" value="LIC_13387_fam"/>
    <property type="match status" value="1"/>
</dbReference>
<evidence type="ECO:0000313" key="3">
    <source>
        <dbReference type="Proteomes" id="UP000244248"/>
    </source>
</evidence>
<feature type="transmembrane region" description="Helical" evidence="1">
    <location>
        <begin position="92"/>
        <end position="109"/>
    </location>
</feature>
<evidence type="ECO:0008006" key="4">
    <source>
        <dbReference type="Google" id="ProtNLM"/>
    </source>
</evidence>
<dbReference type="InterPro" id="IPR058068">
    <property type="entry name" value="LIC_13387-like"/>
</dbReference>
<sequence>MYDSILILASCAIVFGLGTAHLALTFFSSRFEPRDANLAEQLRTVSPIISRQTTMWRAAQGFHVSHSMGPMLLGLIYGYLTICHFEFLKQSTFLVVLGGLTLAIYLVTAKAYWFKIPLRGIALALVLYLLGFGIALS</sequence>
<comment type="caution">
    <text evidence="2">The sequence shown here is derived from an EMBL/GenBank/DDBJ whole genome shotgun (WGS) entry which is preliminary data.</text>
</comment>
<evidence type="ECO:0000313" key="2">
    <source>
        <dbReference type="EMBL" id="PTU32427.1"/>
    </source>
</evidence>
<name>A0A2T5MIM3_9GAMM</name>
<keyword evidence="3" id="KW-1185">Reference proteome</keyword>
<protein>
    <recommendedName>
        <fullName evidence="4">DUF1304 domain-containing protein</fullName>
    </recommendedName>
</protein>
<keyword evidence="1" id="KW-1133">Transmembrane helix</keyword>